<keyword evidence="4" id="KW-1185">Reference proteome</keyword>
<dbReference type="InterPro" id="IPR021765">
    <property type="entry name" value="UstYa-like"/>
</dbReference>
<feature type="transmembrane region" description="Helical" evidence="2">
    <location>
        <begin position="45"/>
        <end position="69"/>
    </location>
</feature>
<dbReference type="GO" id="GO:0043386">
    <property type="term" value="P:mycotoxin biosynthetic process"/>
    <property type="evidence" value="ECO:0007669"/>
    <property type="project" value="InterPro"/>
</dbReference>
<dbReference type="InParanoid" id="A0A194WTL0"/>
<accession>A0A194WTL0</accession>
<keyword evidence="2" id="KW-0812">Transmembrane</keyword>
<evidence type="ECO:0000256" key="2">
    <source>
        <dbReference type="SAM" id="Phobius"/>
    </source>
</evidence>
<comment type="similarity">
    <text evidence="1">Belongs to the ustYa family.</text>
</comment>
<sequence>MTREPSDDTEGLLQKDELFDSDQLSRPTWQQKSKSWRAHLRVNQIYFAVIVLLIVSNITTLSFLSSLYATRQTYTPSVNQPPGGVPPTFKHLVRTPTPTFVNVSWYPPEDSFFREHNSTDADEKWKWYDASYGGYIMIPKEEAVTADIDPARHAYVDRPDLGVEGYPVLPEAIHEMHCVNMVRRNLYYNIEHTRAGCHPPNCEPPELESWRMQHVDHCLEIIRNRVACTADLGIVPFMWYGPNGKLAGDMARMHTCSNYDAIRKFVTEKGVLPGETKGILKPPEGAFITDLRN</sequence>
<evidence type="ECO:0000313" key="4">
    <source>
        <dbReference type="Proteomes" id="UP000070700"/>
    </source>
</evidence>
<proteinExistence type="inferred from homology"/>
<dbReference type="PANTHER" id="PTHR33365:SF6">
    <property type="entry name" value="OXIDASE USTYA"/>
    <property type="match status" value="1"/>
</dbReference>
<evidence type="ECO:0000313" key="3">
    <source>
        <dbReference type="EMBL" id="KUJ11014.1"/>
    </source>
</evidence>
<dbReference type="PANTHER" id="PTHR33365">
    <property type="entry name" value="YALI0B05434P"/>
    <property type="match status" value="1"/>
</dbReference>
<reference evidence="3 4" key="1">
    <citation type="submission" date="2015-10" db="EMBL/GenBank/DDBJ databases">
        <title>Full genome of DAOMC 229536 Phialocephala scopiformis, a fungal endophyte of spruce producing the potent anti-insectan compound rugulosin.</title>
        <authorList>
            <consortium name="DOE Joint Genome Institute"/>
            <person name="Walker A.K."/>
            <person name="Frasz S.L."/>
            <person name="Seifert K.A."/>
            <person name="Miller J.D."/>
            <person name="Mondo S.J."/>
            <person name="Labutti K."/>
            <person name="Lipzen A."/>
            <person name="Dockter R."/>
            <person name="Kennedy M."/>
            <person name="Grigoriev I.V."/>
            <person name="Spatafora J.W."/>
        </authorList>
    </citation>
    <scope>NUCLEOTIDE SEQUENCE [LARGE SCALE GENOMIC DNA]</scope>
    <source>
        <strain evidence="3 4">CBS 120377</strain>
    </source>
</reference>
<name>A0A194WTL0_MOLSC</name>
<dbReference type="GeneID" id="28825546"/>
<dbReference type="Proteomes" id="UP000070700">
    <property type="component" value="Unassembled WGS sequence"/>
</dbReference>
<dbReference type="OrthoDB" id="3687641at2759"/>
<gene>
    <name evidence="3" type="ORF">LY89DRAFT_688977</name>
</gene>
<dbReference type="AlphaFoldDB" id="A0A194WTL0"/>
<keyword evidence="2" id="KW-0472">Membrane</keyword>
<dbReference type="Pfam" id="PF11807">
    <property type="entry name" value="UstYa"/>
    <property type="match status" value="1"/>
</dbReference>
<protein>
    <submittedName>
        <fullName evidence="3">Uncharacterized protein</fullName>
    </submittedName>
</protein>
<dbReference type="RefSeq" id="XP_018065369.1">
    <property type="nucleotide sequence ID" value="XM_018215820.1"/>
</dbReference>
<dbReference type="EMBL" id="KQ947427">
    <property type="protein sequence ID" value="KUJ11014.1"/>
    <property type="molecule type" value="Genomic_DNA"/>
</dbReference>
<keyword evidence="2" id="KW-1133">Transmembrane helix</keyword>
<organism evidence="3 4">
    <name type="scientific">Mollisia scopiformis</name>
    <name type="common">Conifer needle endophyte fungus</name>
    <name type="synonym">Phialocephala scopiformis</name>
    <dbReference type="NCBI Taxonomy" id="149040"/>
    <lineage>
        <taxon>Eukaryota</taxon>
        <taxon>Fungi</taxon>
        <taxon>Dikarya</taxon>
        <taxon>Ascomycota</taxon>
        <taxon>Pezizomycotina</taxon>
        <taxon>Leotiomycetes</taxon>
        <taxon>Helotiales</taxon>
        <taxon>Mollisiaceae</taxon>
        <taxon>Mollisia</taxon>
    </lineage>
</organism>
<dbReference type="KEGG" id="psco:LY89DRAFT_688977"/>
<evidence type="ECO:0000256" key="1">
    <source>
        <dbReference type="ARBA" id="ARBA00035112"/>
    </source>
</evidence>